<dbReference type="InterPro" id="IPR056209">
    <property type="entry name" value="SU10_adaptor"/>
</dbReference>
<name>A0A0F9SW66_9ZZZZ</name>
<protein>
    <submittedName>
        <fullName evidence="1">Uncharacterized protein</fullName>
    </submittedName>
</protein>
<dbReference type="Pfam" id="PF24175">
    <property type="entry name" value="SU10_adaptor"/>
    <property type="match status" value="1"/>
</dbReference>
<sequence length="212" mass="24753">MTFATLKTTTADWLNRSDLSSQVGDFINIAMRKIENSPKHNFKYMRSYATGTFVVDDYTLTYPTRYKAIQAFYVQDTSGKYQLIKKTSLGHALSVWPYITDYKGFPEMACDDDANSQFLIRPTIDQTYTYNLYYYAYSAELSSDSDTNWWTDNYWEVLMYRALVEASMFVKDVEEAKAWMVKFNEAFSDIIDVQIDNEWDGSPPERISDYVV</sequence>
<reference evidence="1" key="1">
    <citation type="journal article" date="2015" name="Nature">
        <title>Complex archaea that bridge the gap between prokaryotes and eukaryotes.</title>
        <authorList>
            <person name="Spang A."/>
            <person name="Saw J.H."/>
            <person name="Jorgensen S.L."/>
            <person name="Zaremba-Niedzwiedzka K."/>
            <person name="Martijn J."/>
            <person name="Lind A.E."/>
            <person name="van Eijk R."/>
            <person name="Schleper C."/>
            <person name="Guy L."/>
            <person name="Ettema T.J."/>
        </authorList>
    </citation>
    <scope>NUCLEOTIDE SEQUENCE</scope>
</reference>
<dbReference type="AlphaFoldDB" id="A0A0F9SW66"/>
<accession>A0A0F9SW66</accession>
<proteinExistence type="predicted"/>
<dbReference type="EMBL" id="LAZR01000488">
    <property type="protein sequence ID" value="KKN66852.1"/>
    <property type="molecule type" value="Genomic_DNA"/>
</dbReference>
<evidence type="ECO:0000313" key="1">
    <source>
        <dbReference type="EMBL" id="KKN66852.1"/>
    </source>
</evidence>
<gene>
    <name evidence="1" type="ORF">LCGC14_0467200</name>
</gene>
<organism evidence="1">
    <name type="scientific">marine sediment metagenome</name>
    <dbReference type="NCBI Taxonomy" id="412755"/>
    <lineage>
        <taxon>unclassified sequences</taxon>
        <taxon>metagenomes</taxon>
        <taxon>ecological metagenomes</taxon>
    </lineage>
</organism>
<comment type="caution">
    <text evidence="1">The sequence shown here is derived from an EMBL/GenBank/DDBJ whole genome shotgun (WGS) entry which is preliminary data.</text>
</comment>